<proteinExistence type="predicted"/>
<dbReference type="EMBL" id="JACIEJ010000002">
    <property type="protein sequence ID" value="MBB3984818.1"/>
    <property type="molecule type" value="Genomic_DNA"/>
</dbReference>
<dbReference type="AlphaFoldDB" id="A0A7W6DKM7"/>
<keyword evidence="2" id="KW-0012">Acyltransferase</keyword>
<sequence>MTPETLADISARAYRHMRPWSAESFADSLANPHALLSHSDHAFVLGLVIAGEAEILALAADPDHQRTGQASVALAAFHADAQKAGAAQVFLEVARSNAPAIAFYEGHGYAVAGLRKGYYPQPDGPPDDALVMSRTLA</sequence>
<evidence type="ECO:0000259" key="1">
    <source>
        <dbReference type="PROSITE" id="PS51186"/>
    </source>
</evidence>
<protein>
    <submittedName>
        <fullName evidence="2">Ribosomal-protein-alanine N-acetyltransferase</fullName>
        <ecNumber evidence="2">2.3.1.267</ecNumber>
    </submittedName>
</protein>
<gene>
    <name evidence="2" type="ORF">GGQ68_001134</name>
</gene>
<dbReference type="PROSITE" id="PS51186">
    <property type="entry name" value="GNAT"/>
    <property type="match status" value="1"/>
</dbReference>
<keyword evidence="2" id="KW-0808">Transferase</keyword>
<dbReference type="Pfam" id="PF00583">
    <property type="entry name" value="Acetyltransf_1"/>
    <property type="match status" value="1"/>
</dbReference>
<dbReference type="GO" id="GO:0008999">
    <property type="term" value="F:protein-N-terminal-alanine acetyltransferase activity"/>
    <property type="evidence" value="ECO:0007669"/>
    <property type="project" value="UniProtKB-EC"/>
</dbReference>
<dbReference type="SUPFAM" id="SSF55729">
    <property type="entry name" value="Acyl-CoA N-acyltransferases (Nat)"/>
    <property type="match status" value="1"/>
</dbReference>
<comment type="caution">
    <text evidence="2">The sequence shown here is derived from an EMBL/GenBank/DDBJ whole genome shotgun (WGS) entry which is preliminary data.</text>
</comment>
<dbReference type="Gene3D" id="3.40.630.30">
    <property type="match status" value="1"/>
</dbReference>
<dbReference type="Proteomes" id="UP000541426">
    <property type="component" value="Unassembled WGS sequence"/>
</dbReference>
<feature type="domain" description="N-acetyltransferase" evidence="1">
    <location>
        <begin position="1"/>
        <end position="137"/>
    </location>
</feature>
<evidence type="ECO:0000313" key="3">
    <source>
        <dbReference type="Proteomes" id="UP000541426"/>
    </source>
</evidence>
<organism evidence="2 3">
    <name type="scientific">Sagittula marina</name>
    <dbReference type="NCBI Taxonomy" id="943940"/>
    <lineage>
        <taxon>Bacteria</taxon>
        <taxon>Pseudomonadati</taxon>
        <taxon>Pseudomonadota</taxon>
        <taxon>Alphaproteobacteria</taxon>
        <taxon>Rhodobacterales</taxon>
        <taxon>Roseobacteraceae</taxon>
        <taxon>Sagittula</taxon>
    </lineage>
</organism>
<dbReference type="EC" id="2.3.1.267" evidence="2"/>
<dbReference type="InterPro" id="IPR016181">
    <property type="entry name" value="Acyl_CoA_acyltransferase"/>
</dbReference>
<name>A0A7W6DKM7_9RHOB</name>
<reference evidence="2 3" key="1">
    <citation type="submission" date="2020-08" db="EMBL/GenBank/DDBJ databases">
        <title>Genomic Encyclopedia of Type Strains, Phase IV (KMG-IV): sequencing the most valuable type-strain genomes for metagenomic binning, comparative biology and taxonomic classification.</title>
        <authorList>
            <person name="Goeker M."/>
        </authorList>
    </citation>
    <scope>NUCLEOTIDE SEQUENCE [LARGE SCALE GENOMIC DNA]</scope>
    <source>
        <strain evidence="2 3">DSM 102235</strain>
    </source>
</reference>
<keyword evidence="3" id="KW-1185">Reference proteome</keyword>
<dbReference type="RefSeq" id="WP_183963771.1">
    <property type="nucleotide sequence ID" value="NZ_BAABBZ010000014.1"/>
</dbReference>
<dbReference type="InterPro" id="IPR000182">
    <property type="entry name" value="GNAT_dom"/>
</dbReference>
<evidence type="ECO:0000313" key="2">
    <source>
        <dbReference type="EMBL" id="MBB3984818.1"/>
    </source>
</evidence>
<accession>A0A7W6DKM7</accession>